<dbReference type="EMBL" id="DVFZ01000014">
    <property type="protein sequence ID" value="HIQ81721.1"/>
    <property type="molecule type" value="Genomic_DNA"/>
</dbReference>
<dbReference type="CDD" id="cd19096">
    <property type="entry name" value="AKR_Fe-S_oxidoreductase"/>
    <property type="match status" value="1"/>
</dbReference>
<dbReference type="InterPro" id="IPR017900">
    <property type="entry name" value="4Fe4S_Fe_S_CS"/>
</dbReference>
<reference evidence="5" key="1">
    <citation type="submission" date="2020-10" db="EMBL/GenBank/DDBJ databases">
        <authorList>
            <person name="Gilroy R."/>
        </authorList>
    </citation>
    <scope>NUCLEOTIDE SEQUENCE</scope>
    <source>
        <strain evidence="5">ChiSjej6B24-2974</strain>
    </source>
</reference>
<dbReference type="GO" id="GO:0046872">
    <property type="term" value="F:metal ion binding"/>
    <property type="evidence" value="ECO:0007669"/>
    <property type="project" value="UniProtKB-KW"/>
</dbReference>
<evidence type="ECO:0000256" key="3">
    <source>
        <dbReference type="ARBA" id="ARBA00023014"/>
    </source>
</evidence>
<organism evidence="5 6">
    <name type="scientific">Candidatus Pullichristensenella stercorigallinarum</name>
    <dbReference type="NCBI Taxonomy" id="2840909"/>
    <lineage>
        <taxon>Bacteria</taxon>
        <taxon>Bacillati</taxon>
        <taxon>Bacillota</taxon>
        <taxon>Clostridia</taxon>
        <taxon>Candidatus Pullichristensenella</taxon>
    </lineage>
</organism>
<dbReference type="InterPro" id="IPR036812">
    <property type="entry name" value="NAD(P)_OxRdtase_dom_sf"/>
</dbReference>
<evidence type="ECO:0000256" key="1">
    <source>
        <dbReference type="ARBA" id="ARBA00022723"/>
    </source>
</evidence>
<dbReference type="Gene3D" id="3.20.20.100">
    <property type="entry name" value="NADP-dependent oxidoreductase domain"/>
    <property type="match status" value="1"/>
</dbReference>
<proteinExistence type="predicted"/>
<protein>
    <submittedName>
        <fullName evidence="5">Aldo/keto reductase</fullName>
    </submittedName>
</protein>
<keyword evidence="1" id="KW-0479">Metal-binding</keyword>
<evidence type="ECO:0000256" key="2">
    <source>
        <dbReference type="ARBA" id="ARBA00023004"/>
    </source>
</evidence>
<keyword evidence="2" id="KW-0408">Iron</keyword>
<dbReference type="Proteomes" id="UP000824260">
    <property type="component" value="Unassembled WGS sequence"/>
</dbReference>
<dbReference type="PROSITE" id="PS00198">
    <property type="entry name" value="4FE4S_FER_1"/>
    <property type="match status" value="1"/>
</dbReference>
<dbReference type="PANTHER" id="PTHR43312:SF2">
    <property type="entry name" value="OXIDOREDUCTASE"/>
    <property type="match status" value="1"/>
</dbReference>
<reference evidence="5" key="2">
    <citation type="journal article" date="2021" name="PeerJ">
        <title>Extensive microbial diversity within the chicken gut microbiome revealed by metagenomics and culture.</title>
        <authorList>
            <person name="Gilroy R."/>
            <person name="Ravi A."/>
            <person name="Getino M."/>
            <person name="Pursley I."/>
            <person name="Horton D.L."/>
            <person name="Alikhan N.F."/>
            <person name="Baker D."/>
            <person name="Gharbi K."/>
            <person name="Hall N."/>
            <person name="Watson M."/>
            <person name="Adriaenssens E.M."/>
            <person name="Foster-Nyarko E."/>
            <person name="Jarju S."/>
            <person name="Secka A."/>
            <person name="Antonio M."/>
            <person name="Oren A."/>
            <person name="Chaudhuri R.R."/>
            <person name="La Ragione R."/>
            <person name="Hildebrand F."/>
            <person name="Pallen M.J."/>
        </authorList>
    </citation>
    <scope>NUCLEOTIDE SEQUENCE</scope>
    <source>
        <strain evidence="5">ChiSjej6B24-2974</strain>
    </source>
</reference>
<dbReference type="PROSITE" id="PS51257">
    <property type="entry name" value="PROKAR_LIPOPROTEIN"/>
    <property type="match status" value="1"/>
</dbReference>
<keyword evidence="3" id="KW-0411">Iron-sulfur</keyword>
<name>A0A9D0ZLP6_9FIRM</name>
<dbReference type="InterPro" id="IPR023210">
    <property type="entry name" value="NADP_OxRdtase_dom"/>
</dbReference>
<sequence length="372" mass="41405">MQYRSFPKGGPQASALGMGCMRLPEKDGAVDRPAAISLIRRAIDGGVTYIDTAYGYHGGQSERIVGEALLDGYRERVLLATKLPVWLVEKPEDMERLFSEQLEKLRTDHVDVYLLHALDQERFAKVCELGALDFLDRVKAEGRARMVGFSFHDEADVFRNILSAYDWDVCQVQMNLLDEHRQATMEGVRLAGERGVGVIVMEPLRGGALTKTAPRQIDALYEACVPGRSRADWAFRYLLDRPEVTVVLSGMSTPEQVDENLRIFDTAGVGCLTAAERETLARVRAAYEERIPIGCTGCGYCQPCPQGVKIPEIFRAYDRAAMFDDAASFRAFYAKEPRPACAGCQACEAACPQHFAMPIHERIQAIEAEMRA</sequence>
<dbReference type="GO" id="GO:0051536">
    <property type="term" value="F:iron-sulfur cluster binding"/>
    <property type="evidence" value="ECO:0007669"/>
    <property type="project" value="UniProtKB-KW"/>
</dbReference>
<dbReference type="InterPro" id="IPR053135">
    <property type="entry name" value="AKR2_Oxidoreductase"/>
</dbReference>
<dbReference type="Pfam" id="PF00248">
    <property type="entry name" value="Aldo_ket_red"/>
    <property type="match status" value="1"/>
</dbReference>
<dbReference type="SUPFAM" id="SSF51430">
    <property type="entry name" value="NAD(P)-linked oxidoreductase"/>
    <property type="match status" value="1"/>
</dbReference>
<gene>
    <name evidence="5" type="ORF">IAA52_01325</name>
</gene>
<dbReference type="Pfam" id="PF13187">
    <property type="entry name" value="Fer4_9"/>
    <property type="match status" value="1"/>
</dbReference>
<accession>A0A9D0ZLP6</accession>
<comment type="caution">
    <text evidence="5">The sequence shown here is derived from an EMBL/GenBank/DDBJ whole genome shotgun (WGS) entry which is preliminary data.</text>
</comment>
<feature type="domain" description="4Fe-4S ferredoxin-type" evidence="4">
    <location>
        <begin position="329"/>
        <end position="362"/>
    </location>
</feature>
<dbReference type="AlphaFoldDB" id="A0A9D0ZLP6"/>
<evidence type="ECO:0000313" key="6">
    <source>
        <dbReference type="Proteomes" id="UP000824260"/>
    </source>
</evidence>
<dbReference type="PANTHER" id="PTHR43312">
    <property type="entry name" value="D-THREO-ALDOSE 1-DEHYDROGENASE"/>
    <property type="match status" value="1"/>
</dbReference>
<dbReference type="PROSITE" id="PS51379">
    <property type="entry name" value="4FE4S_FER_2"/>
    <property type="match status" value="1"/>
</dbReference>
<dbReference type="InterPro" id="IPR017896">
    <property type="entry name" value="4Fe4S_Fe-S-bd"/>
</dbReference>
<evidence type="ECO:0000313" key="5">
    <source>
        <dbReference type="EMBL" id="HIQ81721.1"/>
    </source>
</evidence>
<evidence type="ECO:0000259" key="4">
    <source>
        <dbReference type="PROSITE" id="PS51379"/>
    </source>
</evidence>
<dbReference type="SUPFAM" id="SSF46548">
    <property type="entry name" value="alpha-helical ferredoxin"/>
    <property type="match status" value="1"/>
</dbReference>